<feature type="transmembrane region" description="Helical" evidence="1">
    <location>
        <begin position="78"/>
        <end position="95"/>
    </location>
</feature>
<evidence type="ECO:0000313" key="3">
    <source>
        <dbReference type="Proteomes" id="UP000078368"/>
    </source>
</evidence>
<keyword evidence="1" id="KW-0812">Transmembrane</keyword>
<name>A0A179B267_9ACTO</name>
<dbReference type="RefSeq" id="WP_009198422.1">
    <property type="nucleotide sequence ID" value="NZ_LVZK01000001.1"/>
</dbReference>
<gene>
    <name evidence="2" type="ORF">A4H34_00700</name>
</gene>
<comment type="caution">
    <text evidence="2">The sequence shown here is derived from an EMBL/GenBank/DDBJ whole genome shotgun (WGS) entry which is preliminary data.</text>
</comment>
<keyword evidence="3" id="KW-1185">Reference proteome</keyword>
<feature type="transmembrane region" description="Helical" evidence="1">
    <location>
        <begin position="46"/>
        <end position="66"/>
    </location>
</feature>
<organism evidence="2 3">
    <name type="scientific">Peptidiphaga gingivicola</name>
    <dbReference type="NCBI Taxonomy" id="2741497"/>
    <lineage>
        <taxon>Bacteria</taxon>
        <taxon>Bacillati</taxon>
        <taxon>Actinomycetota</taxon>
        <taxon>Actinomycetes</taxon>
        <taxon>Actinomycetales</taxon>
        <taxon>Actinomycetaceae</taxon>
        <taxon>Peptidiphaga</taxon>
    </lineage>
</organism>
<accession>A0A179B267</accession>
<dbReference type="Proteomes" id="UP000078368">
    <property type="component" value="Unassembled WGS sequence"/>
</dbReference>
<sequence length="142" mass="15663">MSLLENALATSLPDDAPTTLAQRLSADGPDVLAFSLRSIGYEIRQTVWLVIIAFLACVLLMCLARPAADFTATRPKKFWLVALGASLLVFVWPYVMPLYLPLHGILQWVALILAVYYVGPERRRMGKSRGWGRGGGRGDSGW</sequence>
<feature type="transmembrane region" description="Helical" evidence="1">
    <location>
        <begin position="101"/>
        <end position="119"/>
    </location>
</feature>
<keyword evidence="1" id="KW-1133">Transmembrane helix</keyword>
<dbReference type="EMBL" id="LVZK01000001">
    <property type="protein sequence ID" value="OAP85752.1"/>
    <property type="molecule type" value="Genomic_DNA"/>
</dbReference>
<evidence type="ECO:0000313" key="2">
    <source>
        <dbReference type="EMBL" id="OAP85752.1"/>
    </source>
</evidence>
<dbReference type="STRING" id="1823756.A4H34_00700"/>
<evidence type="ECO:0000256" key="1">
    <source>
        <dbReference type="SAM" id="Phobius"/>
    </source>
</evidence>
<keyword evidence="1" id="KW-0472">Membrane</keyword>
<reference evidence="2 3" key="1">
    <citation type="submission" date="2016-04" db="EMBL/GenBank/DDBJ databases">
        <title>Peptidophaga gingivicola gen. nov., sp. nov., isolated from human subgingival plaque.</title>
        <authorList>
            <person name="Beall C.J."/>
            <person name="Mokrzan E.M."/>
            <person name="Griffen A.L."/>
            <person name="Leys E.J."/>
        </authorList>
    </citation>
    <scope>NUCLEOTIDE SEQUENCE [LARGE SCALE GENOMIC DNA]</scope>
    <source>
        <strain evidence="2 3">BA112</strain>
    </source>
</reference>
<proteinExistence type="predicted"/>
<protein>
    <submittedName>
        <fullName evidence="2">Uncharacterized protein</fullName>
    </submittedName>
</protein>
<dbReference type="AlphaFoldDB" id="A0A179B267"/>